<dbReference type="Pfam" id="PF00111">
    <property type="entry name" value="Fer2"/>
    <property type="match status" value="1"/>
</dbReference>
<dbReference type="EMBL" id="HQ876032">
    <property type="protein sequence ID" value="AEI90769.1"/>
    <property type="molecule type" value="Genomic_DNA"/>
</dbReference>
<reference evidence="2" key="1">
    <citation type="journal article" date="2011" name="Appl. Environ. Microbiol.">
        <title>2,3-butanediol production by acetogenic bacteria, an alternative route to chemical synthesis, using industrial waste gas.</title>
        <authorList>
            <person name="Kopke M."/>
            <person name="Mihalcea C."/>
            <person name="Liew F."/>
            <person name="Tizard J.H."/>
            <person name="Ali M.S."/>
            <person name="Conolly J.J."/>
            <person name="Al-Sinawi B."/>
            <person name="Simpson S.D."/>
        </authorList>
    </citation>
    <scope>NUCLEOTIDE SEQUENCE</scope>
    <source>
        <strain evidence="2">ATCC BAA-622</strain>
    </source>
</reference>
<sequence length="84" mass="9400">MVKVKFTPYNKEIDVLEGENLLEAIRKAGVFIDTPCNGSGSCGKCKVKITAGNVISEDSRHITEKEKRKDMCLPVSVRLKKIYQ</sequence>
<accession>F8TES8</accession>
<dbReference type="PROSITE" id="PS51085">
    <property type="entry name" value="2FE2S_FER_2"/>
    <property type="match status" value="1"/>
</dbReference>
<dbReference type="SUPFAM" id="SSF54292">
    <property type="entry name" value="2Fe-2S ferredoxin-like"/>
    <property type="match status" value="1"/>
</dbReference>
<dbReference type="InterPro" id="IPR001041">
    <property type="entry name" value="2Fe-2S_ferredoxin-type"/>
</dbReference>
<evidence type="ECO:0000259" key="1">
    <source>
        <dbReference type="PROSITE" id="PS51085"/>
    </source>
</evidence>
<dbReference type="InterPro" id="IPR012675">
    <property type="entry name" value="Beta-grasp_dom_sf"/>
</dbReference>
<proteinExistence type="predicted"/>
<feature type="domain" description="2Fe-2S ferredoxin-type" evidence="1">
    <location>
        <begin position="2"/>
        <end position="84"/>
    </location>
</feature>
<dbReference type="AlphaFoldDB" id="F8TES8"/>
<name>F8TES8_9CLOT</name>
<dbReference type="PANTHER" id="PTHR42895:SF2">
    <property type="entry name" value="IRON-SULFUR CLUSTER PROTEIN"/>
    <property type="match status" value="1"/>
</dbReference>
<protein>
    <submittedName>
        <fullName evidence="2">Ferredoxin</fullName>
    </submittedName>
</protein>
<dbReference type="PANTHER" id="PTHR42895">
    <property type="entry name" value="IRON-SULFUR CLUSTER-BINDING PROTEIN-RELATED"/>
    <property type="match status" value="1"/>
</dbReference>
<dbReference type="CDD" id="cd00207">
    <property type="entry name" value="fer2"/>
    <property type="match status" value="1"/>
</dbReference>
<dbReference type="InterPro" id="IPR036010">
    <property type="entry name" value="2Fe-2S_ferredoxin-like_sf"/>
</dbReference>
<dbReference type="GO" id="GO:0051536">
    <property type="term" value="F:iron-sulfur cluster binding"/>
    <property type="evidence" value="ECO:0007669"/>
    <property type="project" value="InterPro"/>
</dbReference>
<organism evidence="2">
    <name type="scientific">Clostridium ragsdalei</name>
    <dbReference type="NCBI Taxonomy" id="217158"/>
    <lineage>
        <taxon>Bacteria</taxon>
        <taxon>Bacillati</taxon>
        <taxon>Bacillota</taxon>
        <taxon>Clostridia</taxon>
        <taxon>Eubacteriales</taxon>
        <taxon>Clostridiaceae</taxon>
        <taxon>Clostridium</taxon>
    </lineage>
</organism>
<evidence type="ECO:0000313" key="2">
    <source>
        <dbReference type="EMBL" id="AEI90769.1"/>
    </source>
</evidence>
<reference evidence="2" key="2">
    <citation type="submission" date="2011-01" db="EMBL/GenBank/DDBJ databases">
        <authorList>
            <person name="Koepke M."/>
            <person name="Mihalcea C."/>
            <person name="Liew F.M."/>
            <person name="Tizard J."/>
            <person name="Ali M."/>
            <person name="Conolly J."/>
            <person name="Al-Sinawi B."/>
            <person name="Simpson S.D."/>
        </authorList>
    </citation>
    <scope>NUCLEOTIDE SEQUENCE</scope>
    <source>
        <strain evidence="2">ATCC BAA-622</strain>
    </source>
</reference>
<dbReference type="Gene3D" id="3.10.20.30">
    <property type="match status" value="1"/>
</dbReference>
<gene>
    <name evidence="2" type="primary">fdx1</name>
</gene>
<dbReference type="InterPro" id="IPR052911">
    <property type="entry name" value="Corrinoid_activation_enz"/>
</dbReference>